<dbReference type="Pfam" id="PF13579">
    <property type="entry name" value="Glyco_trans_4_4"/>
    <property type="match status" value="1"/>
</dbReference>
<name>A0A5M6ILJ2_9PROT</name>
<dbReference type="OrthoDB" id="529131at2"/>
<keyword evidence="3" id="KW-0808">Transferase</keyword>
<dbReference type="CDD" id="cd03794">
    <property type="entry name" value="GT4_WbuB-like"/>
    <property type="match status" value="1"/>
</dbReference>
<dbReference type="SUPFAM" id="SSF53756">
    <property type="entry name" value="UDP-Glycosyltransferase/glycogen phosphorylase"/>
    <property type="match status" value="1"/>
</dbReference>
<feature type="domain" description="Glycosyltransferase subfamily 4-like N-terminal" evidence="2">
    <location>
        <begin position="27"/>
        <end position="198"/>
    </location>
</feature>
<organism evidence="3 4">
    <name type="scientific">Rhodovastum atsumiense</name>
    <dbReference type="NCBI Taxonomy" id="504468"/>
    <lineage>
        <taxon>Bacteria</taxon>
        <taxon>Pseudomonadati</taxon>
        <taxon>Pseudomonadota</taxon>
        <taxon>Alphaproteobacteria</taxon>
        <taxon>Acetobacterales</taxon>
        <taxon>Acetobacteraceae</taxon>
        <taxon>Rhodovastum</taxon>
    </lineage>
</organism>
<evidence type="ECO:0000313" key="4">
    <source>
        <dbReference type="Proteomes" id="UP000325255"/>
    </source>
</evidence>
<proteinExistence type="predicted"/>
<dbReference type="InterPro" id="IPR028098">
    <property type="entry name" value="Glyco_trans_4-like_N"/>
</dbReference>
<dbReference type="PANTHER" id="PTHR45947:SF3">
    <property type="entry name" value="SULFOQUINOVOSYL TRANSFERASE SQD2"/>
    <property type="match status" value="1"/>
</dbReference>
<dbReference type="RefSeq" id="WP_150045382.1">
    <property type="nucleotide sequence ID" value="NZ_OW485603.1"/>
</dbReference>
<feature type="region of interest" description="Disordered" evidence="1">
    <location>
        <begin position="408"/>
        <end position="432"/>
    </location>
</feature>
<evidence type="ECO:0000313" key="3">
    <source>
        <dbReference type="EMBL" id="KAA5608428.1"/>
    </source>
</evidence>
<accession>A0A5M6ILJ2</accession>
<dbReference type="Proteomes" id="UP000325255">
    <property type="component" value="Unassembled WGS sequence"/>
</dbReference>
<reference evidence="3 4" key="1">
    <citation type="submission" date="2019-09" db="EMBL/GenBank/DDBJ databases">
        <title>Genome sequence of Rhodovastum atsumiense, a diverse member of the Acetobacteraceae family of non-sulfur purple photosynthetic bacteria.</title>
        <authorList>
            <person name="Meyer T."/>
            <person name="Kyndt J."/>
        </authorList>
    </citation>
    <scope>NUCLEOTIDE SEQUENCE [LARGE SCALE GENOMIC DNA]</scope>
    <source>
        <strain evidence="3 4">DSM 21279</strain>
    </source>
</reference>
<sequence>MKGDAGAQGVPRSILLIVENCSVPFDRRVWQEACALRDVGYRVSVLSPRDPGQPRHEVLEGIEVYRHPALPEASGVAGYVLEYGAALFWETLFAWRIFLRTRFDAVHVSNPPDTLFLVAAPFKLLFDRRVVFDHHDVCPELYEAKFGRQGLGFRLLRLLERWSIRSADVVISTNDSYRRVAIDRGGKDPSSVFVVRNGPDLDRLRRVPPQPHLKAGRRYLVGYVGVIGIQEGLQYLVQGAAHLVHNLGRTDIQFAVIGSGSNQPAVVELAARLKVGEFFTFTGRIPDDALLAYLNTADVCVNPDEWNRMNDMSTMIKVMEYMALGKPIVQFDMTEGRVSAGESAFYARPNDAHDFALKIAGLLDDPERRERMGCLGRQRIEDDLAWMHQAPKLIAAYETLWRSLPAPRTEATEAPGGSMNAAAACRSPAGER</sequence>
<evidence type="ECO:0000256" key="1">
    <source>
        <dbReference type="SAM" id="MobiDB-lite"/>
    </source>
</evidence>
<dbReference type="InterPro" id="IPR050194">
    <property type="entry name" value="Glycosyltransferase_grp1"/>
</dbReference>
<dbReference type="GO" id="GO:0016758">
    <property type="term" value="F:hexosyltransferase activity"/>
    <property type="evidence" value="ECO:0007669"/>
    <property type="project" value="TreeGrafter"/>
</dbReference>
<dbReference type="Gene3D" id="3.40.50.2000">
    <property type="entry name" value="Glycogen Phosphorylase B"/>
    <property type="match status" value="2"/>
</dbReference>
<dbReference type="AlphaFoldDB" id="A0A5M6ILJ2"/>
<comment type="caution">
    <text evidence="3">The sequence shown here is derived from an EMBL/GenBank/DDBJ whole genome shotgun (WGS) entry which is preliminary data.</text>
</comment>
<keyword evidence="4" id="KW-1185">Reference proteome</keyword>
<protein>
    <submittedName>
        <fullName evidence="3">Glycosyltransferase family 4 protein</fullName>
    </submittedName>
</protein>
<dbReference type="PANTHER" id="PTHR45947">
    <property type="entry name" value="SULFOQUINOVOSYL TRANSFERASE SQD2"/>
    <property type="match status" value="1"/>
</dbReference>
<evidence type="ECO:0000259" key="2">
    <source>
        <dbReference type="Pfam" id="PF13579"/>
    </source>
</evidence>
<dbReference type="Pfam" id="PF13692">
    <property type="entry name" value="Glyco_trans_1_4"/>
    <property type="match status" value="1"/>
</dbReference>
<gene>
    <name evidence="3" type="ORF">F1189_29105</name>
</gene>
<dbReference type="EMBL" id="VWPK01000083">
    <property type="protein sequence ID" value="KAA5608428.1"/>
    <property type="molecule type" value="Genomic_DNA"/>
</dbReference>